<feature type="domain" description="DUF4937" evidence="2">
    <location>
        <begin position="2"/>
        <end position="87"/>
    </location>
</feature>
<protein>
    <submittedName>
        <fullName evidence="3">DUF4937 domain-containing protein</fullName>
    </submittedName>
</protein>
<dbReference type="InterPro" id="IPR011008">
    <property type="entry name" value="Dimeric_a/b-barrel"/>
</dbReference>
<dbReference type="RefSeq" id="WP_098490870.1">
    <property type="nucleotide sequence ID" value="NZ_NUWN01000036.1"/>
</dbReference>
<dbReference type="AlphaFoldDB" id="A0A2B0MIX2"/>
<reference evidence="3 4" key="1">
    <citation type="submission" date="2017-09" db="EMBL/GenBank/DDBJ databases">
        <title>Large-scale bioinformatics analysis of Bacillus genomes uncovers conserved roles of natural products in bacterial physiology.</title>
        <authorList>
            <consortium name="Agbiome Team Llc"/>
            <person name="Bleich R.M."/>
            <person name="Grubbs K.J."/>
            <person name="Santa Maria K.C."/>
            <person name="Allen S.E."/>
            <person name="Farag S."/>
            <person name="Shank E.A."/>
            <person name="Bowers A."/>
        </authorList>
    </citation>
    <scope>NUCLEOTIDE SEQUENCE [LARGE SCALE GENOMIC DNA]</scope>
    <source>
        <strain evidence="3 4">AFS083043</strain>
    </source>
</reference>
<dbReference type="Pfam" id="PF16291">
    <property type="entry name" value="DUF4937"/>
    <property type="match status" value="1"/>
</dbReference>
<organism evidence="3 4">
    <name type="scientific">Bacillus cereus</name>
    <dbReference type="NCBI Taxonomy" id="1396"/>
    <lineage>
        <taxon>Bacteria</taxon>
        <taxon>Bacillati</taxon>
        <taxon>Bacillota</taxon>
        <taxon>Bacilli</taxon>
        <taxon>Bacillales</taxon>
        <taxon>Bacillaceae</taxon>
        <taxon>Bacillus</taxon>
        <taxon>Bacillus cereus group</taxon>
    </lineage>
</organism>
<evidence type="ECO:0000259" key="2">
    <source>
        <dbReference type="Pfam" id="PF16291"/>
    </source>
</evidence>
<accession>A0A2B0MIX2</accession>
<dbReference type="EMBL" id="NUWN01000036">
    <property type="protein sequence ID" value="PFK42874.1"/>
    <property type="molecule type" value="Genomic_DNA"/>
</dbReference>
<evidence type="ECO:0000313" key="3">
    <source>
        <dbReference type="EMBL" id="PFK42874.1"/>
    </source>
</evidence>
<dbReference type="SUPFAM" id="SSF54909">
    <property type="entry name" value="Dimeric alpha+beta barrel"/>
    <property type="match status" value="2"/>
</dbReference>
<proteinExistence type="predicted"/>
<dbReference type="Gene3D" id="3.30.70.100">
    <property type="match status" value="1"/>
</dbReference>
<evidence type="ECO:0000313" key="4">
    <source>
        <dbReference type="Proteomes" id="UP000242656"/>
    </source>
</evidence>
<name>A0A2B0MIX2_BACCE</name>
<dbReference type="Pfam" id="PF03992">
    <property type="entry name" value="ABM"/>
    <property type="match status" value="1"/>
</dbReference>
<sequence length="209" mass="24223">MLLKTIFCKVDKQKKDLFSNAQKKWCDLQHLKGFHGQFGGWDEDEACIFSVWESMNTYQAFMNGVHDTIFLNSNQEDTYVSCEIEKFQTLYDITSIPFMDAIAKGSFVRIAICDVKSGNEQHFLHVQETVWNKGMERVEGMLGGVVGRSITNSNRYVVLSYWQDEMAHQRYVKEIFPELYKLANVKEYVESINGKQVVCKEEWSVVGLK</sequence>
<feature type="domain" description="ABM" evidence="1">
    <location>
        <begin position="109"/>
        <end position="173"/>
    </location>
</feature>
<dbReference type="InterPro" id="IPR032555">
    <property type="entry name" value="DUF4937"/>
</dbReference>
<comment type="caution">
    <text evidence="3">The sequence shown here is derived from an EMBL/GenBank/DDBJ whole genome shotgun (WGS) entry which is preliminary data.</text>
</comment>
<gene>
    <name evidence="3" type="ORF">COI93_11265</name>
</gene>
<dbReference type="Proteomes" id="UP000242656">
    <property type="component" value="Unassembled WGS sequence"/>
</dbReference>
<dbReference type="InterPro" id="IPR007138">
    <property type="entry name" value="ABM_dom"/>
</dbReference>
<evidence type="ECO:0000259" key="1">
    <source>
        <dbReference type="Pfam" id="PF03992"/>
    </source>
</evidence>